<comment type="similarity">
    <text evidence="10">Belongs to the argonaute family. Piwi subfamily.</text>
</comment>
<evidence type="ECO:0000256" key="8">
    <source>
        <dbReference type="ARBA" id="ARBA00023158"/>
    </source>
</evidence>
<proteinExistence type="inferred from homology"/>
<dbReference type="Gene3D" id="3.40.50.2300">
    <property type="match status" value="1"/>
</dbReference>
<keyword evidence="2" id="KW-0217">Developmental protein</keyword>
<feature type="domain" description="PAZ" evidence="12">
    <location>
        <begin position="419"/>
        <end position="531"/>
    </location>
</feature>
<feature type="domain" description="Piwi" evidence="13">
    <location>
        <begin position="693"/>
        <end position="985"/>
    </location>
</feature>
<keyword evidence="4" id="KW-0221">Differentiation</keyword>
<feature type="compositionally biased region" description="Low complexity" evidence="11">
    <location>
        <begin position="57"/>
        <end position="72"/>
    </location>
</feature>
<dbReference type="CDD" id="cd02845">
    <property type="entry name" value="PAZ_piwi_like"/>
    <property type="match status" value="1"/>
</dbReference>
<dbReference type="GO" id="GO:0006417">
    <property type="term" value="P:regulation of translation"/>
    <property type="evidence" value="ECO:0007669"/>
    <property type="project" value="UniProtKB-KW"/>
</dbReference>
<dbReference type="AlphaFoldDB" id="A0A8C0YZW5"/>
<dbReference type="PROSITE" id="PS50822">
    <property type="entry name" value="PIWI"/>
    <property type="match status" value="1"/>
</dbReference>
<dbReference type="Pfam" id="PF23278">
    <property type="entry name" value="Piwi_N"/>
    <property type="match status" value="1"/>
</dbReference>
<keyword evidence="3" id="KW-0963">Cytoplasm</keyword>
<evidence type="ECO:0000256" key="1">
    <source>
        <dbReference type="ARBA" id="ARBA00004496"/>
    </source>
</evidence>
<dbReference type="InterPro" id="IPR003100">
    <property type="entry name" value="PAZ_dom"/>
</dbReference>
<evidence type="ECO:0000256" key="9">
    <source>
        <dbReference type="ARBA" id="ARBA00023254"/>
    </source>
</evidence>
<dbReference type="GO" id="GO:0003723">
    <property type="term" value="F:RNA binding"/>
    <property type="evidence" value="ECO:0007669"/>
    <property type="project" value="UniProtKB-KW"/>
</dbReference>
<protein>
    <submittedName>
        <fullName evidence="14">Piwi like RNA-mediated silencing 4</fullName>
    </submittedName>
</protein>
<evidence type="ECO:0000256" key="7">
    <source>
        <dbReference type="ARBA" id="ARBA00022884"/>
    </source>
</evidence>
<evidence type="ECO:0000256" key="11">
    <source>
        <dbReference type="SAM" id="MobiDB-lite"/>
    </source>
</evidence>
<dbReference type="SMART" id="SM00950">
    <property type="entry name" value="Piwi"/>
    <property type="match status" value="1"/>
</dbReference>
<dbReference type="Proteomes" id="UP000694542">
    <property type="component" value="Chromosome 21"/>
</dbReference>
<feature type="compositionally biased region" description="Polar residues" evidence="11">
    <location>
        <begin position="167"/>
        <end position="181"/>
    </location>
</feature>
<dbReference type="GO" id="GO:0005737">
    <property type="term" value="C:cytoplasm"/>
    <property type="evidence" value="ECO:0007669"/>
    <property type="project" value="UniProtKB-SubCell"/>
</dbReference>
<reference evidence="14" key="1">
    <citation type="submission" date="2018-10" db="EMBL/GenBank/DDBJ databases">
        <title>De novo assembly of a Great Dane genome.</title>
        <authorList>
            <person name="Kidd J.M."/>
            <person name="Pendleton A.L."/>
            <person name="Shen F."/>
            <person name="Emery S."/>
        </authorList>
    </citation>
    <scope>NUCLEOTIDE SEQUENCE [LARGE SCALE GENOMIC DNA]</scope>
    <source>
        <strain evidence="14">Great Dane</strain>
    </source>
</reference>
<feature type="compositionally biased region" description="Low complexity" evidence="11">
    <location>
        <begin position="131"/>
        <end position="140"/>
    </location>
</feature>
<name>A0A8C0YZW5_CANLF</name>
<dbReference type="CDD" id="cd04658">
    <property type="entry name" value="Piwi_piwi-like_Euk"/>
    <property type="match status" value="1"/>
</dbReference>
<evidence type="ECO:0000256" key="3">
    <source>
        <dbReference type="ARBA" id="ARBA00022490"/>
    </source>
</evidence>
<dbReference type="Gene3D" id="3.30.420.10">
    <property type="entry name" value="Ribonuclease H-like superfamily/Ribonuclease H"/>
    <property type="match status" value="1"/>
</dbReference>
<dbReference type="FunFam" id="2.170.260.10:FF:000003">
    <property type="entry name" value="Piwi-like RNA-mediated gene silencing 2"/>
    <property type="match status" value="1"/>
</dbReference>
<evidence type="ECO:0000259" key="13">
    <source>
        <dbReference type="PROSITE" id="PS50822"/>
    </source>
</evidence>
<dbReference type="InterPro" id="IPR036397">
    <property type="entry name" value="RNaseH_sf"/>
</dbReference>
<keyword evidence="9" id="KW-0469">Meiosis</keyword>
<evidence type="ECO:0000256" key="5">
    <source>
        <dbReference type="ARBA" id="ARBA00022845"/>
    </source>
</evidence>
<evidence type="ECO:0000256" key="4">
    <source>
        <dbReference type="ARBA" id="ARBA00022782"/>
    </source>
</evidence>
<evidence type="ECO:0000259" key="12">
    <source>
        <dbReference type="PROSITE" id="PS50821"/>
    </source>
</evidence>
<keyword evidence="6" id="KW-0744">Spermatogenesis</keyword>
<dbReference type="SUPFAM" id="SSF53098">
    <property type="entry name" value="Ribonuclease H-like"/>
    <property type="match status" value="1"/>
</dbReference>
<dbReference type="Gene3D" id="2.170.260.10">
    <property type="entry name" value="paz domain"/>
    <property type="match status" value="1"/>
</dbReference>
<accession>A0A8C0YZW5</accession>
<dbReference type="GO" id="GO:0030154">
    <property type="term" value="P:cell differentiation"/>
    <property type="evidence" value="ECO:0007669"/>
    <property type="project" value="UniProtKB-KW"/>
</dbReference>
<dbReference type="GO" id="GO:0007283">
    <property type="term" value="P:spermatogenesis"/>
    <property type="evidence" value="ECO:0007669"/>
    <property type="project" value="UniProtKB-KW"/>
</dbReference>
<feature type="compositionally biased region" description="Polar residues" evidence="11">
    <location>
        <begin position="188"/>
        <end position="200"/>
    </location>
</feature>
<dbReference type="Pfam" id="PF02171">
    <property type="entry name" value="Piwi"/>
    <property type="match status" value="1"/>
</dbReference>
<evidence type="ECO:0000256" key="10">
    <source>
        <dbReference type="ARBA" id="ARBA00038291"/>
    </source>
</evidence>
<dbReference type="GO" id="GO:0051321">
    <property type="term" value="P:meiotic cell cycle"/>
    <property type="evidence" value="ECO:0007669"/>
    <property type="project" value="UniProtKB-KW"/>
</dbReference>
<organism evidence="14 15">
    <name type="scientific">Canis lupus familiaris</name>
    <name type="common">Dog</name>
    <name type="synonym">Canis familiaris</name>
    <dbReference type="NCBI Taxonomy" id="9615"/>
    <lineage>
        <taxon>Eukaryota</taxon>
        <taxon>Metazoa</taxon>
        <taxon>Chordata</taxon>
        <taxon>Craniata</taxon>
        <taxon>Vertebrata</taxon>
        <taxon>Euteleostomi</taxon>
        <taxon>Mammalia</taxon>
        <taxon>Eutheria</taxon>
        <taxon>Laurasiatheria</taxon>
        <taxon>Carnivora</taxon>
        <taxon>Caniformia</taxon>
        <taxon>Canidae</taxon>
        <taxon>Canis</taxon>
    </lineage>
</organism>
<evidence type="ECO:0000256" key="2">
    <source>
        <dbReference type="ARBA" id="ARBA00022473"/>
    </source>
</evidence>
<dbReference type="InterPro" id="IPR003165">
    <property type="entry name" value="Piwi"/>
</dbReference>
<keyword evidence="5" id="KW-0810">Translation regulation</keyword>
<feature type="region of interest" description="Disordered" evidence="11">
    <location>
        <begin position="1"/>
        <end position="206"/>
    </location>
</feature>
<dbReference type="PROSITE" id="PS50821">
    <property type="entry name" value="PAZ"/>
    <property type="match status" value="1"/>
</dbReference>
<sequence length="999" mass="110896">MGRAPGPSSDATFAPKTGGSQRPRTPKGRSSGEPGPRPGHVPPAAAGWGRVGGGSGAVRAPRAARTQGLGAPTPAPPLPWPAGNMSGRARARARGRAPGPGATEVGRPSAAPSVCRTHVSVCPRRPRRSSRSTPGLSPGGFSERGEAGASLRPGAGLLLRTPVPSVGPSQGTWLNAPTSVDTGDKEASSSSGFVGTSRVSQQREDGISSGDAGCTFIERGGKIRRDVMDLGICTREKLAHVRDCKRGSSGVPVKLVTNLFSLDLPQNWQLYQYHVAYVPELESRRLRIALLYSHAEFSNKAKAFDGTILFLSQKLEDKVTELSSETSKGETVKMTITLIMELPASSPICIQVLNIIFKKIFKKLAMYQIGRNFYKPSEPVEIPQHKLSLWPGFAISVSQFESRLQFTADVSYKVLRNETVLEFMTGICQQTGMSCFAQMCEKQLLGLIVLTRYNNKTYRIDDIDWSVKPTHTFQKQDGTEITYVDYYKQQYDITLSDLNQPVLVSLLKSKRNDNTEARMAHLIPELCFITGLTRQATTDFQLMKVVAEKTRLSPLGRQQCLARLADDIQRNKYARFELETWGLHFGCQMSLTGRVLPSEKILMQDHVCQPVSAAEWSKDMRNCKILSARPLNKWLIICSNRDKNVAEDFLHCLRRAGSSMGFNVDYPKNIKVQENPAAFLSALQKHVDPDVQLVMCILPSNQKSYYDSIKKYLNSFCPVPSQCALTRTLNKQQMMMSIATRIAMQMACKLGGELWAVEIPLKSLMVVGIDVCKDDFSKDMVVVGFVASINPRITRWFSRCILQRTTTDVADCLKVFMTGALNKWYKHNHGLPARIVVYRDGVGDGQLKTLIEYEVPQLLSSVTEASSNTSPKLSVIVVRKKCTPRFFTETDRSVQNPPLGTVVDSEATRPEWYDFYLISRAACRGTVSPTHYNVIYDDNGLKPDHMQRLTFKLCHLYYNWPGLISIPAPCQYAHKLTFLVAQSIHKEPSLELSNSLFYL</sequence>
<dbReference type="PANTHER" id="PTHR22891">
    <property type="entry name" value="EUKARYOTIC TRANSLATION INITIATION FACTOR 2C"/>
    <property type="match status" value="1"/>
</dbReference>
<dbReference type="SMART" id="SM00949">
    <property type="entry name" value="PAZ"/>
    <property type="match status" value="1"/>
</dbReference>
<evidence type="ECO:0000313" key="14">
    <source>
        <dbReference type="Ensembl" id="ENSCAFP00040026441.1"/>
    </source>
</evidence>
<dbReference type="Pfam" id="PF02170">
    <property type="entry name" value="PAZ"/>
    <property type="match status" value="1"/>
</dbReference>
<keyword evidence="8" id="KW-0943">RNA-mediated gene silencing</keyword>
<dbReference type="SUPFAM" id="SSF101690">
    <property type="entry name" value="PAZ domain"/>
    <property type="match status" value="1"/>
</dbReference>
<dbReference type="GO" id="GO:0031047">
    <property type="term" value="P:regulatory ncRNA-mediated gene silencing"/>
    <property type="evidence" value="ECO:0007669"/>
    <property type="project" value="UniProtKB-KW"/>
</dbReference>
<dbReference type="Ensembl" id="ENSCAFT00040030427.1">
    <property type="protein sequence ID" value="ENSCAFP00040026441.1"/>
    <property type="gene ID" value="ENSCAFG00040016475.1"/>
</dbReference>
<dbReference type="InterPro" id="IPR036085">
    <property type="entry name" value="PAZ_dom_sf"/>
</dbReference>
<comment type="subcellular location">
    <subcellularLocation>
        <location evidence="1">Cytoplasm</location>
    </subcellularLocation>
</comment>
<dbReference type="InterPro" id="IPR012337">
    <property type="entry name" value="RNaseH-like_sf"/>
</dbReference>
<dbReference type="FunFam" id="3.30.420.10:FF:000014">
    <property type="entry name" value="Piwi-like RNA-mediated gene silencing 1"/>
    <property type="match status" value="1"/>
</dbReference>
<reference evidence="14" key="2">
    <citation type="submission" date="2025-08" db="UniProtKB">
        <authorList>
            <consortium name="Ensembl"/>
        </authorList>
    </citation>
    <scope>IDENTIFICATION</scope>
</reference>
<evidence type="ECO:0000256" key="6">
    <source>
        <dbReference type="ARBA" id="ARBA00022871"/>
    </source>
</evidence>
<evidence type="ECO:0000313" key="15">
    <source>
        <dbReference type="Proteomes" id="UP000694542"/>
    </source>
</evidence>
<keyword evidence="7" id="KW-0694">RNA-binding</keyword>